<reference evidence="1" key="2">
    <citation type="submission" date="2020-09" db="EMBL/GenBank/DDBJ databases">
        <authorList>
            <person name="Sun Q."/>
            <person name="Zhou Y."/>
        </authorList>
    </citation>
    <scope>NUCLEOTIDE SEQUENCE</scope>
    <source>
        <strain evidence="1">CGMCC 1.12153</strain>
    </source>
</reference>
<dbReference type="RefSeq" id="WP_188376430.1">
    <property type="nucleotide sequence ID" value="NZ_BMEL01000001.1"/>
</dbReference>
<dbReference type="AlphaFoldDB" id="A0A917EUI5"/>
<keyword evidence="2" id="KW-1185">Reference proteome</keyword>
<protein>
    <submittedName>
        <fullName evidence="1">Uncharacterized protein</fullName>
    </submittedName>
</protein>
<evidence type="ECO:0000313" key="2">
    <source>
        <dbReference type="Proteomes" id="UP000660110"/>
    </source>
</evidence>
<dbReference type="Proteomes" id="UP000660110">
    <property type="component" value="Unassembled WGS sequence"/>
</dbReference>
<evidence type="ECO:0000313" key="1">
    <source>
        <dbReference type="EMBL" id="GGF13985.1"/>
    </source>
</evidence>
<sequence>MTESLRLDFHSYIFSITDRYDCEYCKGRSMGPRHVSFTNKKLADVLIQCKECAATEYIKIVK</sequence>
<comment type="caution">
    <text evidence="1">The sequence shown here is derived from an EMBL/GenBank/DDBJ whole genome shotgun (WGS) entry which is preliminary data.</text>
</comment>
<accession>A0A917EUI5</accession>
<gene>
    <name evidence="1" type="ORF">GCM10010954_10910</name>
</gene>
<organism evidence="1 2">
    <name type="scientific">Halobacillus andaensis</name>
    <dbReference type="NCBI Taxonomy" id="1176239"/>
    <lineage>
        <taxon>Bacteria</taxon>
        <taxon>Bacillati</taxon>
        <taxon>Bacillota</taxon>
        <taxon>Bacilli</taxon>
        <taxon>Bacillales</taxon>
        <taxon>Bacillaceae</taxon>
        <taxon>Halobacillus</taxon>
    </lineage>
</organism>
<name>A0A917EUI5_HALAA</name>
<proteinExistence type="predicted"/>
<reference evidence="1" key="1">
    <citation type="journal article" date="2014" name="Int. J. Syst. Evol. Microbiol.">
        <title>Complete genome sequence of Corynebacterium casei LMG S-19264T (=DSM 44701T), isolated from a smear-ripened cheese.</title>
        <authorList>
            <consortium name="US DOE Joint Genome Institute (JGI-PGF)"/>
            <person name="Walter F."/>
            <person name="Albersmeier A."/>
            <person name="Kalinowski J."/>
            <person name="Ruckert C."/>
        </authorList>
    </citation>
    <scope>NUCLEOTIDE SEQUENCE</scope>
    <source>
        <strain evidence="1">CGMCC 1.12153</strain>
    </source>
</reference>
<dbReference type="EMBL" id="BMEL01000001">
    <property type="protein sequence ID" value="GGF13985.1"/>
    <property type="molecule type" value="Genomic_DNA"/>
</dbReference>